<dbReference type="InterPro" id="IPR015943">
    <property type="entry name" value="WD40/YVTN_repeat-like_dom_sf"/>
</dbReference>
<dbReference type="AlphaFoldDB" id="B9XR64"/>
<proteinExistence type="predicted"/>
<protein>
    <submittedName>
        <fullName evidence="3">Pyrrolo-quinoline quinone</fullName>
    </submittedName>
</protein>
<organism evidence="3 4">
    <name type="scientific">Pedosphaera parvula (strain Ellin514)</name>
    <dbReference type="NCBI Taxonomy" id="320771"/>
    <lineage>
        <taxon>Bacteria</taxon>
        <taxon>Pseudomonadati</taxon>
        <taxon>Verrucomicrobiota</taxon>
        <taxon>Pedosphaerae</taxon>
        <taxon>Pedosphaerales</taxon>
        <taxon>Pedosphaeraceae</taxon>
        <taxon>Pedosphaera</taxon>
    </lineage>
</organism>
<evidence type="ECO:0000313" key="4">
    <source>
        <dbReference type="Proteomes" id="UP000003688"/>
    </source>
</evidence>
<dbReference type="SMART" id="SM00564">
    <property type="entry name" value="PQQ"/>
    <property type="match status" value="4"/>
</dbReference>
<feature type="domain" description="Pyrrolo-quinoline quinone repeat" evidence="2">
    <location>
        <begin position="81"/>
        <end position="339"/>
    </location>
</feature>
<evidence type="ECO:0000313" key="3">
    <source>
        <dbReference type="EMBL" id="EEF57677.1"/>
    </source>
</evidence>
<name>B9XR64_PEDPL</name>
<dbReference type="PANTHER" id="PTHR34512:SF30">
    <property type="entry name" value="OUTER MEMBRANE PROTEIN ASSEMBLY FACTOR BAMB"/>
    <property type="match status" value="1"/>
</dbReference>
<accession>B9XR64</accession>
<dbReference type="STRING" id="320771.Cflav_PD0712"/>
<dbReference type="InterPro" id="IPR002372">
    <property type="entry name" value="PQQ_rpt_dom"/>
</dbReference>
<sequence precursor="true">MKRFADKLVLLALVAQSALAADWPQWRGPERTGHVPPGEVVPVSLPQEPKVTWRIKVGDGLSSPVIAAGKVFYSDAQEGQETLHALEAGSGKELWRVPIAPLFKDNQTAAAPRCTPVVDGDRVYAQSCTGEFKCLDVSSGKQLWQTSFTRDFGAVFIGEKGNAQGATRHGYNAAPVVDGDLIFATVGSTNGASVVGFEKKTGKMIWKSQNDVPAYAAPIVATIEGRKQLVVFTAEGVIGLELKEGKLLWRGPLKTTFGRHITTPVIFENMVVVSSHELGLIGIHVAKEGDGFKASEQWRKKESAINISSPVAAGQYLYGLGPQRNLICVDIKTGKEMWSKEGYISTSAGNASAAFIVMDKNILTLTDGGQLVMFAADCMEFKEISNVQVCGKTWCNPAYADGKLYLRDGRELYCVELIR</sequence>
<dbReference type="Pfam" id="PF13360">
    <property type="entry name" value="PQQ_2"/>
    <property type="match status" value="1"/>
</dbReference>
<keyword evidence="1" id="KW-0732">Signal</keyword>
<dbReference type="SUPFAM" id="SSF50998">
    <property type="entry name" value="Quinoprotein alcohol dehydrogenase-like"/>
    <property type="match status" value="1"/>
</dbReference>
<evidence type="ECO:0000256" key="1">
    <source>
        <dbReference type="SAM" id="SignalP"/>
    </source>
</evidence>
<dbReference type="Gene3D" id="2.130.10.10">
    <property type="entry name" value="YVTN repeat-like/Quinoprotein amine dehydrogenase"/>
    <property type="match status" value="2"/>
</dbReference>
<dbReference type="InterPro" id="IPR011047">
    <property type="entry name" value="Quinoprotein_ADH-like_sf"/>
</dbReference>
<dbReference type="PANTHER" id="PTHR34512">
    <property type="entry name" value="CELL SURFACE PROTEIN"/>
    <property type="match status" value="1"/>
</dbReference>
<dbReference type="EMBL" id="ABOX02000060">
    <property type="protein sequence ID" value="EEF57677.1"/>
    <property type="molecule type" value="Genomic_DNA"/>
</dbReference>
<dbReference type="RefSeq" id="WP_007418299.1">
    <property type="nucleotide sequence ID" value="NZ_ABOX02000060.1"/>
</dbReference>
<feature type="signal peptide" evidence="1">
    <location>
        <begin position="1"/>
        <end position="20"/>
    </location>
</feature>
<dbReference type="Proteomes" id="UP000003688">
    <property type="component" value="Unassembled WGS sequence"/>
</dbReference>
<keyword evidence="4" id="KW-1185">Reference proteome</keyword>
<reference evidence="3 4" key="1">
    <citation type="journal article" date="2011" name="J. Bacteriol.">
        <title>Genome sequence of 'Pedosphaera parvula' Ellin514, an aerobic Verrucomicrobial isolate from pasture soil.</title>
        <authorList>
            <person name="Kant R."/>
            <person name="van Passel M.W."/>
            <person name="Sangwan P."/>
            <person name="Palva A."/>
            <person name="Lucas S."/>
            <person name="Copeland A."/>
            <person name="Lapidus A."/>
            <person name="Glavina Del Rio T."/>
            <person name="Dalin E."/>
            <person name="Tice H."/>
            <person name="Bruce D."/>
            <person name="Goodwin L."/>
            <person name="Pitluck S."/>
            <person name="Chertkov O."/>
            <person name="Larimer F.W."/>
            <person name="Land M.L."/>
            <person name="Hauser L."/>
            <person name="Brettin T.S."/>
            <person name="Detter J.C."/>
            <person name="Han S."/>
            <person name="de Vos W.M."/>
            <person name="Janssen P.H."/>
            <person name="Smidt H."/>
        </authorList>
    </citation>
    <scope>NUCLEOTIDE SEQUENCE [LARGE SCALE GENOMIC DNA]</scope>
    <source>
        <strain evidence="3 4">Ellin514</strain>
    </source>
</reference>
<evidence type="ECO:0000259" key="2">
    <source>
        <dbReference type="Pfam" id="PF13360"/>
    </source>
</evidence>
<dbReference type="InterPro" id="IPR018391">
    <property type="entry name" value="PQQ_b-propeller_rpt"/>
</dbReference>
<feature type="chain" id="PRO_5002895166" evidence="1">
    <location>
        <begin position="21"/>
        <end position="419"/>
    </location>
</feature>
<comment type="caution">
    <text evidence="3">The sequence shown here is derived from an EMBL/GenBank/DDBJ whole genome shotgun (WGS) entry which is preliminary data.</text>
</comment>
<dbReference type="OrthoDB" id="200236at2"/>
<gene>
    <name evidence="3" type="ORF">Cflav_PD0712</name>
</gene>